<feature type="transmembrane region" description="Helical" evidence="7">
    <location>
        <begin position="410"/>
        <end position="431"/>
    </location>
</feature>
<feature type="transmembrane region" description="Helical" evidence="7">
    <location>
        <begin position="322"/>
        <end position="340"/>
    </location>
</feature>
<dbReference type="eggNOG" id="COG2244">
    <property type="taxonomic scope" value="Bacteria"/>
</dbReference>
<feature type="transmembrane region" description="Helical" evidence="7">
    <location>
        <begin position="39"/>
        <end position="66"/>
    </location>
</feature>
<feature type="transmembrane region" description="Helical" evidence="7">
    <location>
        <begin position="290"/>
        <end position="310"/>
    </location>
</feature>
<evidence type="ECO:0000256" key="7">
    <source>
        <dbReference type="SAM" id="Phobius"/>
    </source>
</evidence>
<evidence type="ECO:0000256" key="4">
    <source>
        <dbReference type="ARBA" id="ARBA00022692"/>
    </source>
</evidence>
<keyword evidence="5 7" id="KW-1133">Transmembrane helix</keyword>
<keyword evidence="9" id="KW-1185">Reference proteome</keyword>
<organism evidence="8 9">
    <name type="scientific">Nakamurella multipartita (strain ATCC 700099 / DSM 44233 / CIP 104796 / JCM 9543 / NBRC 105858 / Y-104)</name>
    <name type="common">Microsphaera multipartita</name>
    <dbReference type="NCBI Taxonomy" id="479431"/>
    <lineage>
        <taxon>Bacteria</taxon>
        <taxon>Bacillati</taxon>
        <taxon>Actinomycetota</taxon>
        <taxon>Actinomycetes</taxon>
        <taxon>Nakamurellales</taxon>
        <taxon>Nakamurellaceae</taxon>
        <taxon>Nakamurella</taxon>
    </lineage>
</organism>
<dbReference type="Proteomes" id="UP000002218">
    <property type="component" value="Chromosome"/>
</dbReference>
<evidence type="ECO:0000313" key="8">
    <source>
        <dbReference type="EMBL" id="ACV79853.1"/>
    </source>
</evidence>
<feature type="transmembrane region" description="Helical" evidence="7">
    <location>
        <begin position="163"/>
        <end position="190"/>
    </location>
</feature>
<dbReference type="STRING" id="479431.Namu_3528"/>
<name>C8XEV2_NAKMY</name>
<dbReference type="KEGG" id="nml:Namu_3528"/>
<feature type="transmembrane region" description="Helical" evidence="7">
    <location>
        <begin position="9"/>
        <end position="33"/>
    </location>
</feature>
<dbReference type="PANTHER" id="PTHR30250:SF10">
    <property type="entry name" value="LIPOPOLYSACCHARIDE BIOSYNTHESIS PROTEIN WZXC"/>
    <property type="match status" value="1"/>
</dbReference>
<feature type="transmembrane region" description="Helical" evidence="7">
    <location>
        <begin position="437"/>
        <end position="462"/>
    </location>
</feature>
<feature type="transmembrane region" description="Helical" evidence="7">
    <location>
        <begin position="113"/>
        <end position="134"/>
    </location>
</feature>
<comment type="subcellular location">
    <subcellularLocation>
        <location evidence="1">Cell membrane</location>
        <topology evidence="1">Multi-pass membrane protein</topology>
    </subcellularLocation>
</comment>
<dbReference type="GO" id="GO:0005886">
    <property type="term" value="C:plasma membrane"/>
    <property type="evidence" value="ECO:0007669"/>
    <property type="project" value="UniProtKB-SubCell"/>
</dbReference>
<feature type="transmembrane region" description="Helical" evidence="7">
    <location>
        <begin position="352"/>
        <end position="371"/>
    </location>
</feature>
<feature type="transmembrane region" description="Helical" evidence="7">
    <location>
        <begin position="202"/>
        <end position="219"/>
    </location>
</feature>
<dbReference type="InParanoid" id="C8XEV2"/>
<protein>
    <submittedName>
        <fullName evidence="8">Polysaccharide biosynthesis protein</fullName>
    </submittedName>
</protein>
<reference evidence="9" key="1">
    <citation type="submission" date="2009-09" db="EMBL/GenBank/DDBJ databases">
        <title>The complete genome of Nakamurella multipartita DSM 44233.</title>
        <authorList>
            <consortium name="US DOE Joint Genome Institute (JGI-PGF)"/>
            <person name="Lucas S."/>
            <person name="Copeland A."/>
            <person name="Lapidus A."/>
            <person name="Glavina del Rio T."/>
            <person name="Dalin E."/>
            <person name="Tice H."/>
            <person name="Bruce D."/>
            <person name="Goodwin L."/>
            <person name="Pitluck S."/>
            <person name="Kyrpides N."/>
            <person name="Mavromatis K."/>
            <person name="Ivanova N."/>
            <person name="Ovchinnikova G."/>
            <person name="Sims D."/>
            <person name="Meincke L."/>
            <person name="Brettin T."/>
            <person name="Detter J.C."/>
            <person name="Han C."/>
            <person name="Larimer F."/>
            <person name="Land M."/>
            <person name="Hauser L."/>
            <person name="Markowitz V."/>
            <person name="Cheng J.-F."/>
            <person name="Hugenholtz P."/>
            <person name="Woyke T."/>
            <person name="Wu D."/>
            <person name="Klenk H.-P."/>
            <person name="Eisen J.A."/>
        </authorList>
    </citation>
    <scope>NUCLEOTIDE SEQUENCE [LARGE SCALE GENOMIC DNA]</scope>
    <source>
        <strain evidence="9">ATCC 700099 / DSM 44233 / CIP 104796 / JCM 9543 / NBRC 105858 / Y-104</strain>
    </source>
</reference>
<dbReference type="Pfam" id="PF13440">
    <property type="entry name" value="Polysacc_synt_3"/>
    <property type="match status" value="1"/>
</dbReference>
<reference evidence="8 9" key="2">
    <citation type="journal article" date="2010" name="Stand. Genomic Sci.">
        <title>Complete genome sequence of Nakamurella multipartita type strain (Y-104).</title>
        <authorList>
            <person name="Tice H."/>
            <person name="Mayilraj S."/>
            <person name="Sims D."/>
            <person name="Lapidus A."/>
            <person name="Nolan M."/>
            <person name="Lucas S."/>
            <person name="Glavina Del Rio T."/>
            <person name="Copeland A."/>
            <person name="Cheng J.F."/>
            <person name="Meincke L."/>
            <person name="Bruce D."/>
            <person name="Goodwin L."/>
            <person name="Pitluck S."/>
            <person name="Ivanova N."/>
            <person name="Mavromatis K."/>
            <person name="Ovchinnikova G."/>
            <person name="Pati A."/>
            <person name="Chen A."/>
            <person name="Palaniappan K."/>
            <person name="Land M."/>
            <person name="Hauser L."/>
            <person name="Chang Y.J."/>
            <person name="Jeffries C.D."/>
            <person name="Detter J.C."/>
            <person name="Brettin T."/>
            <person name="Rohde M."/>
            <person name="Goker M."/>
            <person name="Bristow J."/>
            <person name="Eisen J.A."/>
            <person name="Markowitz V."/>
            <person name="Hugenholtz P."/>
            <person name="Kyrpides N.C."/>
            <person name="Klenk H.P."/>
            <person name="Chen F."/>
        </authorList>
    </citation>
    <scope>NUCLEOTIDE SEQUENCE [LARGE SCALE GENOMIC DNA]</scope>
    <source>
        <strain evidence="9">ATCC 700099 / DSM 44233 / CIP 104796 / JCM 9543 / NBRC 105858 / Y-104</strain>
    </source>
</reference>
<evidence type="ECO:0000256" key="1">
    <source>
        <dbReference type="ARBA" id="ARBA00004651"/>
    </source>
</evidence>
<evidence type="ECO:0000313" key="9">
    <source>
        <dbReference type="Proteomes" id="UP000002218"/>
    </source>
</evidence>
<dbReference type="AlphaFoldDB" id="C8XEV2"/>
<dbReference type="InterPro" id="IPR050833">
    <property type="entry name" value="Poly_Biosynth_Transport"/>
</dbReference>
<accession>C8XEV2</accession>
<evidence type="ECO:0000256" key="3">
    <source>
        <dbReference type="ARBA" id="ARBA00022475"/>
    </source>
</evidence>
<dbReference type="EMBL" id="CP001737">
    <property type="protein sequence ID" value="ACV79853.1"/>
    <property type="molecule type" value="Genomic_DNA"/>
</dbReference>
<evidence type="ECO:0000256" key="2">
    <source>
        <dbReference type="ARBA" id="ARBA00007430"/>
    </source>
</evidence>
<keyword evidence="3" id="KW-1003">Cell membrane</keyword>
<comment type="similarity">
    <text evidence="2">Belongs to the polysaccharide synthase family.</text>
</comment>
<dbReference type="HOGENOM" id="CLU_026911_3_1_11"/>
<dbReference type="PANTHER" id="PTHR30250">
    <property type="entry name" value="PST FAMILY PREDICTED COLANIC ACID TRANSPORTER"/>
    <property type="match status" value="1"/>
</dbReference>
<feature type="transmembrane region" description="Helical" evidence="7">
    <location>
        <begin position="78"/>
        <end position="101"/>
    </location>
</feature>
<sequence length="481" mass="49809">MARRSIGGFLWTTLAWGSNRIVILGLTLLLARLLTPEDFGVVTAAVTIIAMLDAALDLGVGAAVVARQETGITPAVRMAMTLNLGISAAICVAGVIASPWIAALFDSSSQAGLFALLFLYPLFRGAGQVSDAVLKRDLLFRRRTAIDLTRAAVRVAVSVPMALTVGGAISIAAGIVGSELVAMLLLWILVPIRPAFWAHRDLISGLLRFGGLVTVIRVLGSIRASADYLVVGAMVGTTALGYYGMAYKLPELVIENVLWIFSAVALSAYSKARVISQDVLTAGMLRATRLLSIYGLTAGAALAVLAPEAVPVLFSPQWEPAVAPMVFISLALGFMAVGWASGDVFTANGRPGTLVALDIPATIALIVGFVVAAGHGLVGVAVALLIFNVLYCLARLALVRYAHGTPWPRLLGAVAPAVAIAATTGGVGLLVRSVLPAGQFLTLLVVGLACAAAAVGASLLFARSTVLDMVGLLRRRGVGAR</sequence>
<feature type="transmembrane region" description="Helical" evidence="7">
    <location>
        <begin position="226"/>
        <end position="246"/>
    </location>
</feature>
<keyword evidence="6 7" id="KW-0472">Membrane</keyword>
<gene>
    <name evidence="8" type="ordered locus">Namu_3528</name>
</gene>
<evidence type="ECO:0000256" key="5">
    <source>
        <dbReference type="ARBA" id="ARBA00022989"/>
    </source>
</evidence>
<proteinExistence type="inferred from homology"/>
<evidence type="ECO:0000256" key="6">
    <source>
        <dbReference type="ARBA" id="ARBA00023136"/>
    </source>
</evidence>
<feature type="transmembrane region" description="Helical" evidence="7">
    <location>
        <begin position="377"/>
        <end position="398"/>
    </location>
</feature>
<feature type="transmembrane region" description="Helical" evidence="7">
    <location>
        <begin position="252"/>
        <end position="269"/>
    </location>
</feature>
<keyword evidence="4 7" id="KW-0812">Transmembrane</keyword>